<feature type="signal peptide" evidence="1">
    <location>
        <begin position="1"/>
        <end position="18"/>
    </location>
</feature>
<evidence type="ECO:0008006" key="4">
    <source>
        <dbReference type="Google" id="ProtNLM"/>
    </source>
</evidence>
<protein>
    <recommendedName>
        <fullName evidence="4">Tetratricopeptide repeat protein</fullName>
    </recommendedName>
</protein>
<reference evidence="2 3" key="1">
    <citation type="submission" date="2018-07" db="EMBL/GenBank/DDBJ databases">
        <title>Genome assembly of strain KB82.</title>
        <authorList>
            <person name="Kukolya J."/>
            <person name="Horvath B."/>
            <person name="Nagy I."/>
            <person name="Toth A."/>
        </authorList>
    </citation>
    <scope>NUCLEOTIDE SEQUENCE [LARGE SCALE GENOMIC DNA]</scope>
    <source>
        <strain evidence="2 3">Kb82</strain>
    </source>
</reference>
<keyword evidence="3" id="KW-1185">Reference proteome</keyword>
<evidence type="ECO:0000313" key="2">
    <source>
        <dbReference type="EMBL" id="MBE8725219.1"/>
    </source>
</evidence>
<dbReference type="InterPro" id="IPR046732">
    <property type="entry name" value="DUF6624"/>
</dbReference>
<evidence type="ECO:0000313" key="3">
    <source>
        <dbReference type="Proteomes" id="UP000640614"/>
    </source>
</evidence>
<dbReference type="SUPFAM" id="SSF81901">
    <property type="entry name" value="HCP-like"/>
    <property type="match status" value="1"/>
</dbReference>
<dbReference type="NCBIfam" id="NF047558">
    <property type="entry name" value="TPR_END_plus"/>
    <property type="match status" value="1"/>
</dbReference>
<keyword evidence="1" id="KW-0732">Signal</keyword>
<organism evidence="2 3">
    <name type="scientific">Flavobacterium hungaricum</name>
    <dbReference type="NCBI Taxonomy" id="2082725"/>
    <lineage>
        <taxon>Bacteria</taxon>
        <taxon>Pseudomonadati</taxon>
        <taxon>Bacteroidota</taxon>
        <taxon>Flavobacteriia</taxon>
        <taxon>Flavobacteriales</taxon>
        <taxon>Flavobacteriaceae</taxon>
        <taxon>Flavobacterium</taxon>
    </lineage>
</organism>
<dbReference type="Gene3D" id="1.25.40.10">
    <property type="entry name" value="Tetratricopeptide repeat domain"/>
    <property type="match status" value="1"/>
</dbReference>
<name>A0ABR9TIP0_9FLAO</name>
<dbReference type="RefSeq" id="WP_193846313.1">
    <property type="nucleotide sequence ID" value="NZ_PRDM01000002.1"/>
</dbReference>
<sequence>MKKLISLILIVCSFSAKAQTYKKLVSKADSCYQAKDYKMSVVYYEKAFKIEHKNKTSLYNAGCSAAQANENKKAFKWLNLAIDNGYEAMAYLKIDGNLKALHDTKEWEKLLVKFQKKLDILERDYDKPLQKELLAIYTDDQSIRIDFMKIYEADNANKKAIDSVGQIMIRRDSINLIKIIKILDERGWVGKDVVGSLANQTLYLVIQHADLKYQQKYLPMMREAVKNGNANARNLAYLEDRIALREGRKQIYGSQYSKNKATNKWYISPLIDPDNIDKRRAEVGLGTMAESAAKMNIEWDVEAYKKELPELERIMLAENKKN</sequence>
<dbReference type="EMBL" id="PRDM01000002">
    <property type="protein sequence ID" value="MBE8725219.1"/>
    <property type="molecule type" value="Genomic_DNA"/>
</dbReference>
<feature type="chain" id="PRO_5047366979" description="Tetratricopeptide repeat protein" evidence="1">
    <location>
        <begin position="19"/>
        <end position="322"/>
    </location>
</feature>
<comment type="caution">
    <text evidence="2">The sequence shown here is derived from an EMBL/GenBank/DDBJ whole genome shotgun (WGS) entry which is preliminary data.</text>
</comment>
<gene>
    <name evidence="2" type="ORF">C4F50_09700</name>
</gene>
<evidence type="ECO:0000256" key="1">
    <source>
        <dbReference type="SAM" id="SignalP"/>
    </source>
</evidence>
<dbReference type="Proteomes" id="UP000640614">
    <property type="component" value="Unassembled WGS sequence"/>
</dbReference>
<accession>A0ABR9TIP0</accession>
<dbReference type="Pfam" id="PF20329">
    <property type="entry name" value="DUF6624"/>
    <property type="match status" value="1"/>
</dbReference>
<dbReference type="InterPro" id="IPR011990">
    <property type="entry name" value="TPR-like_helical_dom_sf"/>
</dbReference>
<proteinExistence type="predicted"/>